<evidence type="ECO:0000313" key="4">
    <source>
        <dbReference type="Proteomes" id="UP000516437"/>
    </source>
</evidence>
<feature type="region of interest" description="Disordered" evidence="1">
    <location>
        <begin position="42"/>
        <end position="63"/>
    </location>
</feature>
<protein>
    <submittedName>
        <fullName evidence="2">Uncharacterized protein</fullName>
    </submittedName>
</protein>
<evidence type="ECO:0000256" key="1">
    <source>
        <dbReference type="SAM" id="MobiDB-lite"/>
    </source>
</evidence>
<comment type="caution">
    <text evidence="2">The sequence shown here is derived from an EMBL/GenBank/DDBJ whole genome shotgun (WGS) entry which is preliminary data.</text>
</comment>
<feature type="compositionally biased region" description="Basic residues" evidence="1">
    <location>
        <begin position="47"/>
        <end position="56"/>
    </location>
</feature>
<evidence type="ECO:0000313" key="2">
    <source>
        <dbReference type="EMBL" id="KAB1210489.1"/>
    </source>
</evidence>
<sequence length="315" mass="34499">MLPLKLVRSLVLGEAINNPFLLTQQHPCDHYGNDHLAGDADDVLAYPKRRRRRRSKNNTGTDKITATKTPLLLFLPTKELITDTYRLATIARDMGMDLYPTPSLSHIILSYPSPSSSSSSASTSSTASPSSPFPISWSSSSLSSTYLQNDAVALPFPSLSTASLTHLRSFVTLSKGLFKLAFISSNSSTSKATTDSTSNWNCCSVSLFSRLTGDRIDTMDGFSRSLAGMGWTLFKTKQNPSPDSGDRRVPGGNSVYLFRKVESNRVRAARVNVDGGSAGECRIRELRLPPLDFGNAPLRILQYILLMTDDIFYLA</sequence>
<dbReference type="AlphaFoldDB" id="A0A6A1VCC2"/>
<reference evidence="2 4" key="2">
    <citation type="journal article" date="2019" name="Plant Biotechnol. J.">
        <title>The red bayberry genome and genetic basis of sex determination.</title>
        <authorList>
            <person name="Jia H.M."/>
            <person name="Jia H.J."/>
            <person name="Cai Q.L."/>
            <person name="Wang Y."/>
            <person name="Zhao H.B."/>
            <person name="Yang W.F."/>
            <person name="Wang G.Y."/>
            <person name="Li Y.H."/>
            <person name="Zhan D.L."/>
            <person name="Shen Y.T."/>
            <person name="Niu Q.F."/>
            <person name="Chang L."/>
            <person name="Qiu J."/>
            <person name="Zhao L."/>
            <person name="Xie H.B."/>
            <person name="Fu W.Y."/>
            <person name="Jin J."/>
            <person name="Li X.W."/>
            <person name="Jiao Y."/>
            <person name="Zhou C.C."/>
            <person name="Tu T."/>
            <person name="Chai C.Y."/>
            <person name="Gao J.L."/>
            <person name="Fan L.J."/>
            <person name="van de Weg E."/>
            <person name="Wang J.Y."/>
            <person name="Gao Z.S."/>
        </authorList>
    </citation>
    <scope>NUCLEOTIDE SEQUENCE [LARGE SCALE GENOMIC DNA]</scope>
    <source>
        <tissue evidence="2">Leaves</tissue>
    </source>
</reference>
<organism evidence="2 4">
    <name type="scientific">Morella rubra</name>
    <name type="common">Chinese bayberry</name>
    <dbReference type="NCBI Taxonomy" id="262757"/>
    <lineage>
        <taxon>Eukaryota</taxon>
        <taxon>Viridiplantae</taxon>
        <taxon>Streptophyta</taxon>
        <taxon>Embryophyta</taxon>
        <taxon>Tracheophyta</taxon>
        <taxon>Spermatophyta</taxon>
        <taxon>Magnoliopsida</taxon>
        <taxon>eudicotyledons</taxon>
        <taxon>Gunneridae</taxon>
        <taxon>Pentapetalae</taxon>
        <taxon>rosids</taxon>
        <taxon>fabids</taxon>
        <taxon>Fagales</taxon>
        <taxon>Myricaceae</taxon>
        <taxon>Morella</taxon>
    </lineage>
</organism>
<accession>A0A6A1VCC2</accession>
<keyword evidence="4" id="KW-1185">Reference proteome</keyword>
<name>A0A6A1VCC2_9ROSI</name>
<reference evidence="2" key="3">
    <citation type="submission" date="2019-09" db="EMBL/GenBank/DDBJ databases">
        <authorList>
            <person name="Gao Z."/>
        </authorList>
    </citation>
    <scope>NUCLEOTIDE SEQUENCE</scope>
    <source>
        <tissue evidence="2">Leaves</tissue>
    </source>
</reference>
<dbReference type="OrthoDB" id="1904540at2759"/>
<proteinExistence type="predicted"/>
<dbReference type="EMBL" id="RXIC02000024">
    <property type="protein sequence ID" value="KAB1210489.1"/>
    <property type="molecule type" value="Genomic_DNA"/>
</dbReference>
<gene>
    <name evidence="2" type="ORF">CJ030_MR6G010785</name>
    <name evidence="3" type="ORF">CJ030_MR6G010787</name>
</gene>
<dbReference type="Proteomes" id="UP000516437">
    <property type="component" value="Chromosome 6"/>
</dbReference>
<dbReference type="EMBL" id="RXIC02000024">
    <property type="protein sequence ID" value="KAB1210491.1"/>
    <property type="molecule type" value="Genomic_DNA"/>
</dbReference>
<reference evidence="2" key="1">
    <citation type="submission" date="2018-07" db="EMBL/GenBank/DDBJ databases">
        <authorList>
            <person name="Gao Z.-S."/>
            <person name="Jia H.-M."/>
            <person name="Jia H.-J."/>
            <person name="Cai Q.-L."/>
            <person name="Wang Y."/>
            <person name="Zhao H.-B."/>
        </authorList>
    </citation>
    <scope>NUCLEOTIDE SEQUENCE</scope>
    <source>
        <tissue evidence="2">Leaves</tissue>
    </source>
</reference>
<evidence type="ECO:0000313" key="3">
    <source>
        <dbReference type="EMBL" id="KAB1210491.1"/>
    </source>
</evidence>